<sequence length="643" mass="68532">MSLESALDEERQEILRLLGGAKNDGGHPPAEAPSLAHRHRGASPPGPRSPVRSMLDITGKSAAAARHASIAGSNVGASRPGTRTDPTSEYQFDPLPNTPNPAPKRGSQSKSGLPSAITDILQGHTDTSYRQGRGRHNSTAGISQHKSKSPSTRLGRSVSPRHSSLNTNSFNPMPTPGRYTLDDGKVVDMNSAYRRLSDAALRKSGGSLSSLARDRVRSDSGESLSPSGGVRLNKDIDADDDEAAVSSSDDSDDGSSGDEWDGDGRRGRKGRRDSDDTSKNTPAGMGNKAKNKTAKSLMAASDEERKRVASGYKVKSLLEPSVTITGPGGEKLTNKRPGVHPTTSFDMTASGASTPVTSDTEQDLTDIRRAQRMNIAMSKITSTPGSHRAIRTVIRGEFSKMQQEAEDGLRRQRTYLVATDLSDEAAHALEWTIGTVLRDGDTLLAFYAIDEEGATGKGGDLEGNQGVAIGEGALAVQDTAAVVGSLTADQSTSHLHALSPLGQAAHLAGGASSSPSTRNLSRPEQERFRAAEDISQRCIRLLRKTRLQVRVVVEVIHCKSPKHLITEVIDFIEPTLVVLGSRGRSALKGVLLGSFSNYIVTKSSVPVMVARKRLRKHSKYKKTNIRLSNNLTSPKGLAAAKID</sequence>
<dbReference type="OrthoDB" id="992776at2759"/>
<keyword evidence="4" id="KW-1185">Reference proteome</keyword>
<dbReference type="InterPro" id="IPR006016">
    <property type="entry name" value="UspA"/>
</dbReference>
<keyword evidence="3" id="KW-0378">Hydrolase</keyword>
<feature type="compositionally biased region" description="Low complexity" evidence="1">
    <location>
        <begin position="61"/>
        <end position="73"/>
    </location>
</feature>
<feature type="region of interest" description="Disordered" evidence="1">
    <location>
        <begin position="196"/>
        <end position="309"/>
    </location>
</feature>
<evidence type="ECO:0000256" key="1">
    <source>
        <dbReference type="SAM" id="MobiDB-lite"/>
    </source>
</evidence>
<dbReference type="AlphaFoldDB" id="A0A164ZKX1"/>
<dbReference type="GeneID" id="28901770"/>
<feature type="region of interest" description="Disordered" evidence="1">
    <location>
        <begin position="506"/>
        <end position="525"/>
    </location>
</feature>
<dbReference type="InterPro" id="IPR006015">
    <property type="entry name" value="Universal_stress_UspA"/>
</dbReference>
<evidence type="ECO:0000259" key="2">
    <source>
        <dbReference type="Pfam" id="PF00582"/>
    </source>
</evidence>
<feature type="region of interest" description="Disordered" evidence="1">
    <location>
        <begin position="1"/>
        <end position="183"/>
    </location>
</feature>
<dbReference type="PRINTS" id="PR01438">
    <property type="entry name" value="UNVRSLSTRESS"/>
</dbReference>
<gene>
    <name evidence="3" type="ORF">L228DRAFT_48979</name>
</gene>
<reference evidence="3 4" key="1">
    <citation type="journal article" date="2016" name="Fungal Biol.">
        <title>The genome of Xylona heveae provides a window into fungal endophytism.</title>
        <authorList>
            <person name="Gazis R."/>
            <person name="Kuo A."/>
            <person name="Riley R."/>
            <person name="LaButti K."/>
            <person name="Lipzen A."/>
            <person name="Lin J."/>
            <person name="Amirebrahimi M."/>
            <person name="Hesse C.N."/>
            <person name="Spatafora J.W."/>
            <person name="Henrissat B."/>
            <person name="Hainaut M."/>
            <person name="Grigoriev I.V."/>
            <person name="Hibbett D.S."/>
        </authorList>
    </citation>
    <scope>NUCLEOTIDE SEQUENCE [LARGE SCALE GENOMIC DNA]</scope>
    <source>
        <strain evidence="3 4">TC161</strain>
    </source>
</reference>
<dbReference type="CDD" id="cd23659">
    <property type="entry name" value="USP_At3g01520-like"/>
    <property type="match status" value="1"/>
</dbReference>
<dbReference type="OMA" id="CKNPRHL"/>
<dbReference type="InParanoid" id="A0A164ZKX1"/>
<evidence type="ECO:0000313" key="3">
    <source>
        <dbReference type="EMBL" id="KZF19225.1"/>
    </source>
</evidence>
<evidence type="ECO:0000313" key="4">
    <source>
        <dbReference type="Proteomes" id="UP000076632"/>
    </source>
</evidence>
<dbReference type="PANTHER" id="PTHR46100:SF4">
    <property type="entry name" value="USPA DOMAIN-CONTAINING PROTEIN"/>
    <property type="match status" value="1"/>
</dbReference>
<feature type="domain" description="UspA" evidence="2">
    <location>
        <begin position="519"/>
        <end position="611"/>
    </location>
</feature>
<dbReference type="Gene3D" id="3.40.50.620">
    <property type="entry name" value="HUPs"/>
    <property type="match status" value="1"/>
</dbReference>
<dbReference type="EMBL" id="KV407467">
    <property type="protein sequence ID" value="KZF19225.1"/>
    <property type="molecule type" value="Genomic_DNA"/>
</dbReference>
<dbReference type="InterPro" id="IPR014729">
    <property type="entry name" value="Rossmann-like_a/b/a_fold"/>
</dbReference>
<dbReference type="RefSeq" id="XP_018184780.1">
    <property type="nucleotide sequence ID" value="XM_018336633.1"/>
</dbReference>
<feature type="compositionally biased region" description="Polar residues" evidence="1">
    <location>
        <begin position="137"/>
        <end position="172"/>
    </location>
</feature>
<protein>
    <submittedName>
        <fullName evidence="3">Adenine nucleotide alpha hydrolases-like protein</fullName>
    </submittedName>
</protein>
<dbReference type="Proteomes" id="UP000076632">
    <property type="component" value="Unassembled WGS sequence"/>
</dbReference>
<dbReference type="STRING" id="1328760.A0A164ZKX1"/>
<dbReference type="PANTHER" id="PTHR46100">
    <property type="entry name" value="IMP2'P"/>
    <property type="match status" value="1"/>
</dbReference>
<organism evidence="3 4">
    <name type="scientific">Xylona heveae (strain CBS 132557 / TC161)</name>
    <dbReference type="NCBI Taxonomy" id="1328760"/>
    <lineage>
        <taxon>Eukaryota</taxon>
        <taxon>Fungi</taxon>
        <taxon>Dikarya</taxon>
        <taxon>Ascomycota</taxon>
        <taxon>Pezizomycotina</taxon>
        <taxon>Xylonomycetes</taxon>
        <taxon>Xylonales</taxon>
        <taxon>Xylonaceae</taxon>
        <taxon>Xylona</taxon>
    </lineage>
</organism>
<dbReference type="SUPFAM" id="SSF52402">
    <property type="entry name" value="Adenine nucleotide alpha hydrolases-like"/>
    <property type="match status" value="1"/>
</dbReference>
<accession>A0A164ZKX1</accession>
<dbReference type="Pfam" id="PF00582">
    <property type="entry name" value="Usp"/>
    <property type="match status" value="1"/>
</dbReference>
<feature type="compositionally biased region" description="Polar residues" evidence="1">
    <location>
        <begin position="511"/>
        <end position="520"/>
    </location>
</feature>
<proteinExistence type="predicted"/>
<dbReference type="GO" id="GO:0016787">
    <property type="term" value="F:hydrolase activity"/>
    <property type="evidence" value="ECO:0007669"/>
    <property type="project" value="UniProtKB-KW"/>
</dbReference>
<feature type="compositionally biased region" description="Acidic residues" evidence="1">
    <location>
        <begin position="237"/>
        <end position="261"/>
    </location>
</feature>
<name>A0A164ZKX1_XYLHT</name>